<reference evidence="1" key="1">
    <citation type="submission" date="2019-10" db="EMBL/GenBank/DDBJ databases">
        <authorList>
            <consortium name="DOE Joint Genome Institute"/>
            <person name="Kuo A."/>
            <person name="Miyauchi S."/>
            <person name="Kiss E."/>
            <person name="Drula E."/>
            <person name="Kohler A."/>
            <person name="Sanchez-Garcia M."/>
            <person name="Andreopoulos B."/>
            <person name="Barry K.W."/>
            <person name="Bonito G."/>
            <person name="Buee M."/>
            <person name="Carver A."/>
            <person name="Chen C."/>
            <person name="Cichocki N."/>
            <person name="Clum A."/>
            <person name="Culley D."/>
            <person name="Crous P.W."/>
            <person name="Fauchery L."/>
            <person name="Girlanda M."/>
            <person name="Hayes R."/>
            <person name="Keri Z."/>
            <person name="Labutti K."/>
            <person name="Lipzen A."/>
            <person name="Lombard V."/>
            <person name="Magnuson J."/>
            <person name="Maillard F."/>
            <person name="Morin E."/>
            <person name="Murat C."/>
            <person name="Nolan M."/>
            <person name="Ohm R."/>
            <person name="Pangilinan J."/>
            <person name="Pereira M."/>
            <person name="Perotto S."/>
            <person name="Peter M."/>
            <person name="Riley R."/>
            <person name="Sitrit Y."/>
            <person name="Stielow B."/>
            <person name="Szollosi G."/>
            <person name="Zifcakova L."/>
            <person name="Stursova M."/>
            <person name="Spatafora J.W."/>
            <person name="Tedersoo L."/>
            <person name="Vaario L.-M."/>
            <person name="Yamada A."/>
            <person name="Yan M."/>
            <person name="Wang P."/>
            <person name="Xu J."/>
            <person name="Bruns T."/>
            <person name="Baldrian P."/>
            <person name="Vilgalys R."/>
            <person name="Henrissat B."/>
            <person name="Grigoriev I.V."/>
            <person name="Hibbett D."/>
            <person name="Nagy L.G."/>
            <person name="Martin F.M."/>
        </authorList>
    </citation>
    <scope>NUCLEOTIDE SEQUENCE</scope>
    <source>
        <strain evidence="1">P2</strain>
    </source>
</reference>
<keyword evidence="2" id="KW-1185">Reference proteome</keyword>
<evidence type="ECO:0000313" key="1">
    <source>
        <dbReference type="EMBL" id="KAF9654411.1"/>
    </source>
</evidence>
<dbReference type="EMBL" id="MU117961">
    <property type="protein sequence ID" value="KAF9654411.1"/>
    <property type="molecule type" value="Genomic_DNA"/>
</dbReference>
<accession>A0ACB6ZXQ1</accession>
<comment type="caution">
    <text evidence="1">The sequence shown here is derived from an EMBL/GenBank/DDBJ whole genome shotgun (WGS) entry which is preliminary data.</text>
</comment>
<gene>
    <name evidence="1" type="ORF">BDM02DRAFT_3106787</name>
</gene>
<evidence type="ECO:0000313" key="2">
    <source>
        <dbReference type="Proteomes" id="UP000886501"/>
    </source>
</evidence>
<sequence length="134" mass="15313">MRPPTTLTALLRARPAVRRVAPAFARPSSSAPHQETFESFTERYVQFFQQAQDLFEVQRGLNNCFAHDLVPAPSVIEAALRAARRVDDYATAVRVFEGVREKVENKQQYQAYLDELKGVREELGIDTREELYSP</sequence>
<reference evidence="1" key="2">
    <citation type="journal article" date="2020" name="Nat. Commun.">
        <title>Large-scale genome sequencing of mycorrhizal fungi provides insights into the early evolution of symbiotic traits.</title>
        <authorList>
            <person name="Miyauchi S."/>
            <person name="Kiss E."/>
            <person name="Kuo A."/>
            <person name="Drula E."/>
            <person name="Kohler A."/>
            <person name="Sanchez-Garcia M."/>
            <person name="Morin E."/>
            <person name="Andreopoulos B."/>
            <person name="Barry K.W."/>
            <person name="Bonito G."/>
            <person name="Buee M."/>
            <person name="Carver A."/>
            <person name="Chen C."/>
            <person name="Cichocki N."/>
            <person name="Clum A."/>
            <person name="Culley D."/>
            <person name="Crous P.W."/>
            <person name="Fauchery L."/>
            <person name="Girlanda M."/>
            <person name="Hayes R.D."/>
            <person name="Keri Z."/>
            <person name="LaButti K."/>
            <person name="Lipzen A."/>
            <person name="Lombard V."/>
            <person name="Magnuson J."/>
            <person name="Maillard F."/>
            <person name="Murat C."/>
            <person name="Nolan M."/>
            <person name="Ohm R.A."/>
            <person name="Pangilinan J."/>
            <person name="Pereira M.F."/>
            <person name="Perotto S."/>
            <person name="Peter M."/>
            <person name="Pfister S."/>
            <person name="Riley R."/>
            <person name="Sitrit Y."/>
            <person name="Stielow J.B."/>
            <person name="Szollosi G."/>
            <person name="Zifcakova L."/>
            <person name="Stursova M."/>
            <person name="Spatafora J.W."/>
            <person name="Tedersoo L."/>
            <person name="Vaario L.M."/>
            <person name="Yamada A."/>
            <person name="Yan M."/>
            <person name="Wang P."/>
            <person name="Xu J."/>
            <person name="Bruns T."/>
            <person name="Baldrian P."/>
            <person name="Vilgalys R."/>
            <person name="Dunand C."/>
            <person name="Henrissat B."/>
            <person name="Grigoriev I.V."/>
            <person name="Hibbett D."/>
            <person name="Nagy L.G."/>
            <person name="Martin F.M."/>
        </authorList>
    </citation>
    <scope>NUCLEOTIDE SEQUENCE</scope>
    <source>
        <strain evidence="1">P2</strain>
    </source>
</reference>
<protein>
    <submittedName>
        <fullName evidence="1">COX5A-domain-containing protein</fullName>
    </submittedName>
</protein>
<proteinExistence type="predicted"/>
<name>A0ACB6ZXQ1_THEGA</name>
<dbReference type="Proteomes" id="UP000886501">
    <property type="component" value="Unassembled WGS sequence"/>
</dbReference>
<organism evidence="1 2">
    <name type="scientific">Thelephora ganbajun</name>
    <name type="common">Ganba fungus</name>
    <dbReference type="NCBI Taxonomy" id="370292"/>
    <lineage>
        <taxon>Eukaryota</taxon>
        <taxon>Fungi</taxon>
        <taxon>Dikarya</taxon>
        <taxon>Basidiomycota</taxon>
        <taxon>Agaricomycotina</taxon>
        <taxon>Agaricomycetes</taxon>
        <taxon>Thelephorales</taxon>
        <taxon>Thelephoraceae</taxon>
        <taxon>Thelephora</taxon>
    </lineage>
</organism>